<accession>A0A1W6DYA6</accession>
<sequence length="129" mass="14502">MPQFRVPNRNNRFGFNLSLDARITEFKLSNTADLIGNLILVGVDPEDAKRFRNSNLVTVILDWVGFDEECQIYGLTAMISSGDGLCATMEIQAPASERLQLGMKAALMEEWVDVTVTRLKEFGFSNPWI</sequence>
<evidence type="ECO:0000313" key="2">
    <source>
        <dbReference type="Proteomes" id="UP000221506"/>
    </source>
</evidence>
<gene>
    <name evidence="1" type="ORF">phiA829_026</name>
</gene>
<organism evidence="1 2">
    <name type="scientific">Aeromonas phage phiA8-29</name>
    <dbReference type="NCBI Taxonomy" id="1978922"/>
    <lineage>
        <taxon>Viruses</taxon>
        <taxon>Duplodnaviria</taxon>
        <taxon>Heunggongvirae</taxon>
        <taxon>Uroviricota</taxon>
        <taxon>Caudoviricetes</taxon>
        <taxon>Pantevenvirales</taxon>
        <taxon>Ackermannviridae</taxon>
        <taxon>Tedavirus</taxon>
        <taxon>Tedavirus A829</taxon>
    </lineage>
</organism>
<reference evidence="1 2" key="1">
    <citation type="submission" date="2017-04" db="EMBL/GenBank/DDBJ databases">
        <title>Complete genome sequence and characterization of temperature-dependent bacteriophage phiA8-29 infecting Aeromonas.</title>
        <authorList>
            <person name="He Y."/>
            <person name="Yang H."/>
        </authorList>
    </citation>
    <scope>NUCLEOTIDE SEQUENCE [LARGE SCALE GENOMIC DNA]</scope>
</reference>
<keyword evidence="2" id="KW-1185">Reference proteome</keyword>
<proteinExistence type="predicted"/>
<dbReference type="EMBL" id="KY914485">
    <property type="protein sequence ID" value="ARK07846.1"/>
    <property type="molecule type" value="Genomic_DNA"/>
</dbReference>
<name>A0A1W6DYA6_9CAUD</name>
<protein>
    <submittedName>
        <fullName evidence="1">Uncharacterized protein</fullName>
    </submittedName>
</protein>
<evidence type="ECO:0000313" key="1">
    <source>
        <dbReference type="EMBL" id="ARK07846.1"/>
    </source>
</evidence>
<dbReference type="Proteomes" id="UP000221506">
    <property type="component" value="Segment"/>
</dbReference>